<reference evidence="1 2" key="1">
    <citation type="journal article" date="2013" name="Sci. Rep.">
        <title>Extraordinary expansion of a Sorangium cellulosum genome from an alkaline milieu.</title>
        <authorList>
            <person name="Han K."/>
            <person name="Li Z.F."/>
            <person name="Peng R."/>
            <person name="Zhu L.P."/>
            <person name="Zhou T."/>
            <person name="Wang L.G."/>
            <person name="Li S.G."/>
            <person name="Zhang X.B."/>
            <person name="Hu W."/>
            <person name="Wu Z.H."/>
            <person name="Qin N."/>
            <person name="Li Y.Z."/>
        </authorList>
    </citation>
    <scope>NUCLEOTIDE SEQUENCE [LARGE SCALE GENOMIC DNA]</scope>
    <source>
        <strain evidence="1 2">So0157-2</strain>
    </source>
</reference>
<protein>
    <submittedName>
        <fullName evidence="1">Uncharacterized protein</fullName>
    </submittedName>
</protein>
<dbReference type="AlphaFoldDB" id="S4Y8Q6"/>
<accession>S4Y8Q6</accession>
<sequence>MNDLRVKEAQQLFWQIETLRSLQVPQKTIAAHLSRMARLHEERAKELLSRRDVDGWPDLFAAITAWGEAGSEPSARHLIRFGEHAAASFDGREHLLSELEHLEDWLKGLQVVPALEDFARRLPRFDREAA</sequence>
<evidence type="ECO:0000313" key="1">
    <source>
        <dbReference type="EMBL" id="AGP41264.1"/>
    </source>
</evidence>
<dbReference type="EMBL" id="CP003969">
    <property type="protein sequence ID" value="AGP41264.1"/>
    <property type="molecule type" value="Genomic_DNA"/>
</dbReference>
<dbReference type="HOGENOM" id="CLU_1936745_0_0_7"/>
<proteinExistence type="predicted"/>
<organism evidence="1 2">
    <name type="scientific">Sorangium cellulosum So0157-2</name>
    <dbReference type="NCBI Taxonomy" id="1254432"/>
    <lineage>
        <taxon>Bacteria</taxon>
        <taxon>Pseudomonadati</taxon>
        <taxon>Myxococcota</taxon>
        <taxon>Polyangia</taxon>
        <taxon>Polyangiales</taxon>
        <taxon>Polyangiaceae</taxon>
        <taxon>Sorangium</taxon>
    </lineage>
</organism>
<gene>
    <name evidence="1" type="ORF">SCE1572_46305</name>
</gene>
<dbReference type="Proteomes" id="UP000014803">
    <property type="component" value="Chromosome"/>
</dbReference>
<dbReference type="KEGG" id="scu:SCE1572_46305"/>
<dbReference type="RefSeq" id="WP_020741101.1">
    <property type="nucleotide sequence ID" value="NC_021658.1"/>
</dbReference>
<name>S4Y8Q6_SORCE</name>
<evidence type="ECO:0000313" key="2">
    <source>
        <dbReference type="Proteomes" id="UP000014803"/>
    </source>
</evidence>